<dbReference type="Proteomes" id="UP001501257">
    <property type="component" value="Unassembled WGS sequence"/>
</dbReference>
<dbReference type="Gene3D" id="3.30.460.10">
    <property type="entry name" value="Beta Polymerase, domain 2"/>
    <property type="match status" value="1"/>
</dbReference>
<evidence type="ECO:0000313" key="2">
    <source>
        <dbReference type="Proteomes" id="UP001501257"/>
    </source>
</evidence>
<name>A0ABP9TS25_9MICC</name>
<dbReference type="PANTHER" id="PTHR34822:SF1">
    <property type="entry name" value="GRPB FAMILY PROTEIN"/>
    <property type="match status" value="1"/>
</dbReference>
<comment type="caution">
    <text evidence="1">The sequence shown here is derived from an EMBL/GenBank/DDBJ whole genome shotgun (WGS) entry which is preliminary data.</text>
</comment>
<dbReference type="EMBL" id="BAABLK010000081">
    <property type="protein sequence ID" value="GAA5228568.1"/>
    <property type="molecule type" value="Genomic_DNA"/>
</dbReference>
<dbReference type="InterPro" id="IPR007344">
    <property type="entry name" value="GrpB/CoaE"/>
</dbReference>
<dbReference type="SUPFAM" id="SSF81301">
    <property type="entry name" value="Nucleotidyltransferase"/>
    <property type="match status" value="1"/>
</dbReference>
<gene>
    <name evidence="1" type="ORF">GCM10025778_31060</name>
</gene>
<evidence type="ECO:0000313" key="1">
    <source>
        <dbReference type="EMBL" id="GAA5228568.1"/>
    </source>
</evidence>
<proteinExistence type="predicted"/>
<organism evidence="1 2">
    <name type="scientific">Paeniglutamicibacter antarcticus</name>
    <dbReference type="NCBI Taxonomy" id="494023"/>
    <lineage>
        <taxon>Bacteria</taxon>
        <taxon>Bacillati</taxon>
        <taxon>Actinomycetota</taxon>
        <taxon>Actinomycetes</taxon>
        <taxon>Micrococcales</taxon>
        <taxon>Micrococcaceae</taxon>
        <taxon>Paeniglutamicibacter</taxon>
    </lineage>
</organism>
<protein>
    <submittedName>
        <fullName evidence="1">GrpB family protein</fullName>
    </submittedName>
</protein>
<dbReference type="PANTHER" id="PTHR34822">
    <property type="entry name" value="GRPB DOMAIN PROTEIN (AFU_ORTHOLOGUE AFUA_1G01530)"/>
    <property type="match status" value="1"/>
</dbReference>
<reference evidence="2" key="1">
    <citation type="journal article" date="2019" name="Int. J. Syst. Evol. Microbiol.">
        <title>The Global Catalogue of Microorganisms (GCM) 10K type strain sequencing project: providing services to taxonomists for standard genome sequencing and annotation.</title>
        <authorList>
            <consortium name="The Broad Institute Genomics Platform"/>
            <consortium name="The Broad Institute Genome Sequencing Center for Infectious Disease"/>
            <person name="Wu L."/>
            <person name="Ma J."/>
        </authorList>
    </citation>
    <scope>NUCLEOTIDE SEQUENCE [LARGE SCALE GENOMIC DNA]</scope>
    <source>
        <strain evidence="2">JCM 18952</strain>
    </source>
</reference>
<dbReference type="Pfam" id="PF04229">
    <property type="entry name" value="GrpB"/>
    <property type="match status" value="1"/>
</dbReference>
<accession>A0ABP9TS25</accession>
<dbReference type="InterPro" id="IPR043519">
    <property type="entry name" value="NT_sf"/>
</dbReference>
<dbReference type="RefSeq" id="WP_345468879.1">
    <property type="nucleotide sequence ID" value="NZ_BAABLK010000081.1"/>
</dbReference>
<sequence length="164" mass="18497">MGYDSQWSSRFDGLALNIKEAVGDVALTVEHIGSTSVPGLAAKPNIDILMTVEDVADENSYLSQLEAAGFVLRVREAGHRMMRTPSKDVHIHVFSADNPVVSNYLDLRDWLRVDEADRALYAAIKRDLAQQQWADMNYYAEAKTDVITEILSRARMWRVGRRVT</sequence>
<keyword evidence="2" id="KW-1185">Reference proteome</keyword>